<name>A0A1J4KFW4_9EUKA</name>
<keyword evidence="6" id="KW-0472">Membrane</keyword>
<dbReference type="GO" id="GO:0004045">
    <property type="term" value="F:peptidyl-tRNA hydrolase activity"/>
    <property type="evidence" value="ECO:0007669"/>
    <property type="project" value="UniProtKB-EC"/>
</dbReference>
<keyword evidence="8" id="KW-1185">Reference proteome</keyword>
<feature type="region of interest" description="Disordered" evidence="5">
    <location>
        <begin position="36"/>
        <end position="57"/>
    </location>
</feature>
<dbReference type="PANTHER" id="PTHR12649:SF11">
    <property type="entry name" value="PEPTIDYL-TRNA HYDROLASE 2, MITOCHONDRIAL"/>
    <property type="match status" value="1"/>
</dbReference>
<evidence type="ECO:0000256" key="1">
    <source>
        <dbReference type="ARBA" id="ARBA00013260"/>
    </source>
</evidence>
<evidence type="ECO:0000256" key="5">
    <source>
        <dbReference type="SAM" id="MobiDB-lite"/>
    </source>
</evidence>
<keyword evidence="2 7" id="KW-0378">Hydrolase</keyword>
<dbReference type="RefSeq" id="XP_068361373.1">
    <property type="nucleotide sequence ID" value="XM_068503082.1"/>
</dbReference>
<dbReference type="InterPro" id="IPR023476">
    <property type="entry name" value="Pep_tRNA_hydro_II_dom_sf"/>
</dbReference>
<evidence type="ECO:0000256" key="2">
    <source>
        <dbReference type="ARBA" id="ARBA00022801"/>
    </source>
</evidence>
<dbReference type="Gene3D" id="3.40.1490.10">
    <property type="entry name" value="Bit1"/>
    <property type="match status" value="1"/>
</dbReference>
<evidence type="ECO:0000313" key="8">
    <source>
        <dbReference type="Proteomes" id="UP000179807"/>
    </source>
</evidence>
<dbReference type="NCBIfam" id="TIGR00283">
    <property type="entry name" value="arch_pth2"/>
    <property type="match status" value="1"/>
</dbReference>
<dbReference type="VEuPathDB" id="TrichDB:TRFO_23316"/>
<proteinExistence type="inferred from homology"/>
<protein>
    <recommendedName>
        <fullName evidence="1">peptidyl-tRNA hydrolase</fullName>
        <ecNumber evidence="1">3.1.1.29</ecNumber>
    </recommendedName>
</protein>
<comment type="caution">
    <text evidence="7">The sequence shown here is derived from an EMBL/GenBank/DDBJ whole genome shotgun (WGS) entry which is preliminary data.</text>
</comment>
<organism evidence="7 8">
    <name type="scientific">Tritrichomonas foetus</name>
    <dbReference type="NCBI Taxonomy" id="1144522"/>
    <lineage>
        <taxon>Eukaryota</taxon>
        <taxon>Metamonada</taxon>
        <taxon>Parabasalia</taxon>
        <taxon>Tritrichomonadida</taxon>
        <taxon>Tritrichomonadidae</taxon>
        <taxon>Tritrichomonas</taxon>
    </lineage>
</organism>
<evidence type="ECO:0000256" key="4">
    <source>
        <dbReference type="ARBA" id="ARBA00048707"/>
    </source>
</evidence>
<gene>
    <name evidence="7" type="ORF">TRFO_23316</name>
</gene>
<feature type="transmembrane region" description="Helical" evidence="6">
    <location>
        <begin position="7"/>
        <end position="25"/>
    </location>
</feature>
<dbReference type="OrthoDB" id="1733656at2759"/>
<reference evidence="7" key="1">
    <citation type="submission" date="2016-10" db="EMBL/GenBank/DDBJ databases">
        <authorList>
            <person name="Benchimol M."/>
            <person name="Almeida L.G."/>
            <person name="Vasconcelos A.T."/>
            <person name="Perreira-Neves A."/>
            <person name="Rosa I.A."/>
            <person name="Tasca T."/>
            <person name="Bogo M.R."/>
            <person name="de Souza W."/>
        </authorList>
    </citation>
    <scope>NUCLEOTIDE SEQUENCE [LARGE SCALE GENOMIC DNA]</scope>
    <source>
        <strain evidence="7">K</strain>
    </source>
</reference>
<evidence type="ECO:0000313" key="7">
    <source>
        <dbReference type="EMBL" id="OHT08237.1"/>
    </source>
</evidence>
<dbReference type="GO" id="GO:0005829">
    <property type="term" value="C:cytosol"/>
    <property type="evidence" value="ECO:0007669"/>
    <property type="project" value="TreeGrafter"/>
</dbReference>
<dbReference type="PANTHER" id="PTHR12649">
    <property type="entry name" value="PEPTIDYL-TRNA HYDROLASE 2"/>
    <property type="match status" value="1"/>
</dbReference>
<dbReference type="SUPFAM" id="SSF102462">
    <property type="entry name" value="Peptidyl-tRNA hydrolase II"/>
    <property type="match status" value="1"/>
</dbReference>
<dbReference type="AlphaFoldDB" id="A0A1J4KFW4"/>
<dbReference type="Proteomes" id="UP000179807">
    <property type="component" value="Unassembled WGS sequence"/>
</dbReference>
<feature type="compositionally biased region" description="Acidic residues" evidence="5">
    <location>
        <begin position="39"/>
        <end position="55"/>
    </location>
</feature>
<comment type="similarity">
    <text evidence="3">Belongs to the PTH2 family.</text>
</comment>
<keyword evidence="6" id="KW-0812">Transmembrane</keyword>
<evidence type="ECO:0000256" key="3">
    <source>
        <dbReference type="ARBA" id="ARBA00038050"/>
    </source>
</evidence>
<dbReference type="EMBL" id="MLAK01000673">
    <property type="protein sequence ID" value="OHT08237.1"/>
    <property type="molecule type" value="Genomic_DNA"/>
</dbReference>
<keyword evidence="6" id="KW-1133">Transmembrane helix</keyword>
<comment type="catalytic activity">
    <reaction evidence="4">
        <text>an N-acyl-L-alpha-aminoacyl-tRNA + H2O = an N-acyl-L-amino acid + a tRNA + H(+)</text>
        <dbReference type="Rhea" id="RHEA:54448"/>
        <dbReference type="Rhea" id="RHEA-COMP:10123"/>
        <dbReference type="Rhea" id="RHEA-COMP:13883"/>
        <dbReference type="ChEBI" id="CHEBI:15377"/>
        <dbReference type="ChEBI" id="CHEBI:15378"/>
        <dbReference type="ChEBI" id="CHEBI:59874"/>
        <dbReference type="ChEBI" id="CHEBI:78442"/>
        <dbReference type="ChEBI" id="CHEBI:138191"/>
        <dbReference type="EC" id="3.1.1.29"/>
    </reaction>
</comment>
<evidence type="ECO:0000256" key="6">
    <source>
        <dbReference type="SAM" id="Phobius"/>
    </source>
</evidence>
<dbReference type="EC" id="3.1.1.29" evidence="1"/>
<dbReference type="GeneID" id="94837786"/>
<dbReference type="InterPro" id="IPR002833">
    <property type="entry name" value="PTH2"/>
</dbReference>
<accession>A0A1J4KFW4</accession>
<dbReference type="FunFam" id="3.40.1490.10:FF:000002">
    <property type="entry name" value="Peptidyl-tRNA hydrolase 2, mitochondrial"/>
    <property type="match status" value="1"/>
</dbReference>
<sequence length="182" mass="20542">MQKTAKILFFGAVGFAIGSVAYHYLSNRIKRKNNKNEYEYDEEEEEEEEEEDDSSYFDPSKIDLEARHFGVFIVRRDLKMGKGKICAQCGHAALGLFCKVLKHVPPVAEKWNDVFCKNFFYCADEAEMRKIEIMAQENNLLTEIIRDAGRTQIAANSATVLAIGPATIDQVNIVAEGLSPIK</sequence>
<dbReference type="Pfam" id="PF01981">
    <property type="entry name" value="PTH2"/>
    <property type="match status" value="1"/>
</dbReference>